<gene>
    <name evidence="1" type="ORF">EDB92DRAFT_1494832</name>
</gene>
<protein>
    <submittedName>
        <fullName evidence="1">Uncharacterized protein</fullName>
    </submittedName>
</protein>
<comment type="caution">
    <text evidence="1">The sequence shown here is derived from an EMBL/GenBank/DDBJ whole genome shotgun (WGS) entry which is preliminary data.</text>
</comment>
<accession>A0AAD4LAS0</accession>
<dbReference type="Proteomes" id="UP001201163">
    <property type="component" value="Unassembled WGS sequence"/>
</dbReference>
<name>A0AAD4LAS0_9AGAM</name>
<organism evidence="1 2">
    <name type="scientific">Lactarius akahatsu</name>
    <dbReference type="NCBI Taxonomy" id="416441"/>
    <lineage>
        <taxon>Eukaryota</taxon>
        <taxon>Fungi</taxon>
        <taxon>Dikarya</taxon>
        <taxon>Basidiomycota</taxon>
        <taxon>Agaricomycotina</taxon>
        <taxon>Agaricomycetes</taxon>
        <taxon>Russulales</taxon>
        <taxon>Russulaceae</taxon>
        <taxon>Lactarius</taxon>
    </lineage>
</organism>
<evidence type="ECO:0000313" key="2">
    <source>
        <dbReference type="Proteomes" id="UP001201163"/>
    </source>
</evidence>
<proteinExistence type="predicted"/>
<dbReference type="EMBL" id="JAKELL010000078">
    <property type="protein sequence ID" value="KAH8984216.1"/>
    <property type="molecule type" value="Genomic_DNA"/>
</dbReference>
<sequence length="132" mass="15289">MIRHSLLPLPVPMCLLRLYLPHLTSSKASQIYCLTTSIPVPLNQCDHRKPLHSFHLPRCSDCWRIYRLWYNNTPPPYFRKFDIRPLLPCPPTQPRPPGAFRSTKPSLFSASHPILDNTDSTGCRCLITRPRQ</sequence>
<dbReference type="AlphaFoldDB" id="A0AAD4LAS0"/>
<keyword evidence="2" id="KW-1185">Reference proteome</keyword>
<evidence type="ECO:0000313" key="1">
    <source>
        <dbReference type="EMBL" id="KAH8984216.1"/>
    </source>
</evidence>
<reference evidence="1" key="1">
    <citation type="submission" date="2022-01" db="EMBL/GenBank/DDBJ databases">
        <title>Comparative genomics reveals a dynamic genome evolution in the ectomycorrhizal milk-cap (Lactarius) mushrooms.</title>
        <authorList>
            <consortium name="DOE Joint Genome Institute"/>
            <person name="Lebreton A."/>
            <person name="Tang N."/>
            <person name="Kuo A."/>
            <person name="LaButti K."/>
            <person name="Drula E."/>
            <person name="Barry K."/>
            <person name="Clum A."/>
            <person name="Lipzen A."/>
            <person name="Mousain D."/>
            <person name="Ng V."/>
            <person name="Wang R."/>
            <person name="Wang X."/>
            <person name="Dai Y."/>
            <person name="Henrissat B."/>
            <person name="Grigoriev I.V."/>
            <person name="Guerin-Laguette A."/>
            <person name="Yu F."/>
            <person name="Martin F.M."/>
        </authorList>
    </citation>
    <scope>NUCLEOTIDE SEQUENCE</scope>
    <source>
        <strain evidence="1">QP</strain>
    </source>
</reference>